<proteinExistence type="predicted"/>
<comment type="caution">
    <text evidence="2">The sequence shown here is derived from an EMBL/GenBank/DDBJ whole genome shotgun (WGS) entry which is preliminary data.</text>
</comment>
<keyword evidence="3" id="KW-1185">Reference proteome</keyword>
<organism evidence="2 3">
    <name type="scientific">Thermoactinomyces mirandus</name>
    <dbReference type="NCBI Taxonomy" id="2756294"/>
    <lineage>
        <taxon>Bacteria</taxon>
        <taxon>Bacillati</taxon>
        <taxon>Bacillota</taxon>
        <taxon>Bacilli</taxon>
        <taxon>Bacillales</taxon>
        <taxon>Thermoactinomycetaceae</taxon>
        <taxon>Thermoactinomyces</taxon>
    </lineage>
</organism>
<evidence type="ECO:0000313" key="2">
    <source>
        <dbReference type="EMBL" id="MBA4601183.1"/>
    </source>
</evidence>
<dbReference type="GO" id="GO:0006635">
    <property type="term" value="P:fatty acid beta-oxidation"/>
    <property type="evidence" value="ECO:0007669"/>
    <property type="project" value="TreeGrafter"/>
</dbReference>
<dbReference type="PANTHER" id="PTHR11941:SF27">
    <property type="entry name" value="ETHYLMALONYL-COA DECARBOXYLASE"/>
    <property type="match status" value="1"/>
</dbReference>
<sequence length="255" mass="28664">MQTLIARRSGKTGWIRFNRPEVRNAVNSRMIEELEEVWTKWEKDAQLQAVVFYGDGRAFLSGGDIAEFHQRTRKEEIQPIMERMGKLLERIHTSRLVTVAAVEGAAVGGGCEFVASCDFCFASESARFGMIQVNLHITAGWGGASRLMQKIGASRALSMLLSGKILDAQAAYEKGLVDELFKSNSFREETEKLVQSIVKASPEVTRCYKSLANAVRQGKHSDELLWQEADYCTTLWEADIHRKAVEAFLGRTRKK</sequence>
<dbReference type="InterPro" id="IPR001753">
    <property type="entry name" value="Enoyl-CoA_hydra/iso"/>
</dbReference>
<dbReference type="PANTHER" id="PTHR11941">
    <property type="entry name" value="ENOYL-COA HYDRATASE-RELATED"/>
    <property type="match status" value="1"/>
</dbReference>
<dbReference type="Proteomes" id="UP000538292">
    <property type="component" value="Unassembled WGS sequence"/>
</dbReference>
<reference evidence="2 3" key="1">
    <citation type="submission" date="2020-07" db="EMBL/GenBank/DDBJ databases">
        <title>Thermoactinomyces phylogeny.</title>
        <authorList>
            <person name="Dunlap C."/>
        </authorList>
    </citation>
    <scope>NUCLEOTIDE SEQUENCE [LARGE SCALE GENOMIC DNA]</scope>
    <source>
        <strain evidence="2 3">AMNI-1</strain>
    </source>
</reference>
<accession>A0A7W1XQ15</accession>
<dbReference type="GO" id="GO:0005829">
    <property type="term" value="C:cytosol"/>
    <property type="evidence" value="ECO:0007669"/>
    <property type="project" value="TreeGrafter"/>
</dbReference>
<dbReference type="RefSeq" id="WP_181737387.1">
    <property type="nucleotide sequence ID" value="NZ_JACEOL010000006.1"/>
</dbReference>
<dbReference type="Gene3D" id="3.90.226.10">
    <property type="entry name" value="2-enoyl-CoA Hydratase, Chain A, domain 1"/>
    <property type="match status" value="1"/>
</dbReference>
<dbReference type="EMBL" id="JACEOL010000006">
    <property type="protein sequence ID" value="MBA4601183.1"/>
    <property type="molecule type" value="Genomic_DNA"/>
</dbReference>
<protein>
    <submittedName>
        <fullName evidence="2">Enoyl-CoA hydratase/isomerase family protein</fullName>
    </submittedName>
</protein>
<dbReference type="InterPro" id="IPR029045">
    <property type="entry name" value="ClpP/crotonase-like_dom_sf"/>
</dbReference>
<gene>
    <name evidence="2" type="ORF">H2C83_02345</name>
</gene>
<name>A0A7W1XQ15_9BACL</name>
<evidence type="ECO:0000256" key="1">
    <source>
        <dbReference type="ARBA" id="ARBA00023239"/>
    </source>
</evidence>
<dbReference type="SUPFAM" id="SSF52096">
    <property type="entry name" value="ClpP/crotonase"/>
    <property type="match status" value="1"/>
</dbReference>
<keyword evidence="2" id="KW-0413">Isomerase</keyword>
<dbReference type="CDD" id="cd06558">
    <property type="entry name" value="crotonase-like"/>
    <property type="match status" value="1"/>
</dbReference>
<dbReference type="GO" id="GO:0016829">
    <property type="term" value="F:lyase activity"/>
    <property type="evidence" value="ECO:0007669"/>
    <property type="project" value="UniProtKB-KW"/>
</dbReference>
<keyword evidence="1" id="KW-0456">Lyase</keyword>
<evidence type="ECO:0000313" key="3">
    <source>
        <dbReference type="Proteomes" id="UP000538292"/>
    </source>
</evidence>
<dbReference type="Pfam" id="PF00378">
    <property type="entry name" value="ECH_1"/>
    <property type="match status" value="1"/>
</dbReference>
<dbReference type="AlphaFoldDB" id="A0A7W1XQ15"/>
<dbReference type="GO" id="GO:0016853">
    <property type="term" value="F:isomerase activity"/>
    <property type="evidence" value="ECO:0007669"/>
    <property type="project" value="UniProtKB-KW"/>
</dbReference>